<name>A0AAE1JK13_9FABA</name>
<evidence type="ECO:0000256" key="7">
    <source>
        <dbReference type="PROSITE-ProRule" id="PRU00221"/>
    </source>
</evidence>
<evidence type="ECO:0000313" key="11">
    <source>
        <dbReference type="EMBL" id="KAK4269698.1"/>
    </source>
</evidence>
<dbReference type="InterPro" id="IPR013083">
    <property type="entry name" value="Znf_RING/FYVE/PHD"/>
</dbReference>
<keyword evidence="5" id="KW-0862">Zinc</keyword>
<dbReference type="PROSITE" id="PS50294">
    <property type="entry name" value="WD_REPEATS_REGION"/>
    <property type="match status" value="1"/>
</dbReference>
<accession>A0AAE1JK13</accession>
<dbReference type="Pfam" id="PF00400">
    <property type="entry name" value="WD40"/>
    <property type="match status" value="3"/>
</dbReference>
<dbReference type="Proteomes" id="UP001293593">
    <property type="component" value="Unassembled WGS sequence"/>
</dbReference>
<feature type="domain" description="Protein kinase" evidence="9">
    <location>
        <begin position="128"/>
        <end position="472"/>
    </location>
</feature>
<dbReference type="CDD" id="cd16587">
    <property type="entry name" value="RING-HC_TRIM32_C-VII"/>
    <property type="match status" value="1"/>
</dbReference>
<dbReference type="GO" id="GO:0008270">
    <property type="term" value="F:zinc ion binding"/>
    <property type="evidence" value="ECO:0007669"/>
    <property type="project" value="UniProtKB-KW"/>
</dbReference>
<dbReference type="InterPro" id="IPR011009">
    <property type="entry name" value="Kinase-like_dom_sf"/>
</dbReference>
<dbReference type="Pfam" id="PF13445">
    <property type="entry name" value="zf-RING_UBOX"/>
    <property type="match status" value="1"/>
</dbReference>
<feature type="repeat" description="WD" evidence="7">
    <location>
        <begin position="683"/>
        <end position="722"/>
    </location>
</feature>
<feature type="compositionally biased region" description="Basic and acidic residues" evidence="8">
    <location>
        <begin position="88"/>
        <end position="99"/>
    </location>
</feature>
<dbReference type="Gene3D" id="3.30.40.10">
    <property type="entry name" value="Zinc/RING finger domain, C3HC4 (zinc finger)"/>
    <property type="match status" value="1"/>
</dbReference>
<dbReference type="PRINTS" id="PR00320">
    <property type="entry name" value="GPROTEINBRPT"/>
</dbReference>
<feature type="region of interest" description="Disordered" evidence="8">
    <location>
        <begin position="80"/>
        <end position="99"/>
    </location>
</feature>
<evidence type="ECO:0000313" key="12">
    <source>
        <dbReference type="Proteomes" id="UP001293593"/>
    </source>
</evidence>
<gene>
    <name evidence="11" type="ORF">QN277_022821</name>
</gene>
<dbReference type="InterPro" id="IPR036322">
    <property type="entry name" value="WD40_repeat_dom_sf"/>
</dbReference>
<keyword evidence="3" id="KW-0677">Repeat</keyword>
<evidence type="ECO:0000259" key="9">
    <source>
        <dbReference type="PROSITE" id="PS50011"/>
    </source>
</evidence>
<feature type="domain" description="RING-type" evidence="10">
    <location>
        <begin position="6"/>
        <end position="51"/>
    </location>
</feature>
<evidence type="ECO:0000259" key="10">
    <source>
        <dbReference type="PROSITE" id="PS50089"/>
    </source>
</evidence>
<dbReference type="PANTHER" id="PTHR44489:SF11">
    <property type="entry name" value="WD REPEAT DOMAIN 86"/>
    <property type="match status" value="1"/>
</dbReference>
<reference evidence="11" key="1">
    <citation type="submission" date="2023-10" db="EMBL/GenBank/DDBJ databases">
        <title>Chromosome-level genome of the transformable northern wattle, Acacia crassicarpa.</title>
        <authorList>
            <person name="Massaro I."/>
            <person name="Sinha N.R."/>
            <person name="Poethig S."/>
            <person name="Leichty A.R."/>
        </authorList>
    </citation>
    <scope>NUCLEOTIDE SEQUENCE</scope>
    <source>
        <strain evidence="11">Acra3RX</strain>
        <tissue evidence="11">Leaf</tissue>
    </source>
</reference>
<protein>
    <submittedName>
        <fullName evidence="11">Uncharacterized protein</fullName>
    </submittedName>
</protein>
<keyword evidence="12" id="KW-1185">Reference proteome</keyword>
<dbReference type="SMART" id="SM00320">
    <property type="entry name" value="WD40"/>
    <property type="match status" value="7"/>
</dbReference>
<dbReference type="SMART" id="SM00184">
    <property type="entry name" value="RING"/>
    <property type="match status" value="1"/>
</dbReference>
<dbReference type="PROSITE" id="PS00518">
    <property type="entry name" value="ZF_RING_1"/>
    <property type="match status" value="1"/>
</dbReference>
<evidence type="ECO:0000256" key="4">
    <source>
        <dbReference type="ARBA" id="ARBA00022771"/>
    </source>
</evidence>
<dbReference type="InterPro" id="IPR001841">
    <property type="entry name" value="Znf_RING"/>
</dbReference>
<dbReference type="InterPro" id="IPR020472">
    <property type="entry name" value="WD40_PAC1"/>
</dbReference>
<dbReference type="PROSITE" id="PS50011">
    <property type="entry name" value="PROTEIN_KINASE_DOM"/>
    <property type="match status" value="1"/>
</dbReference>
<dbReference type="InterPro" id="IPR001680">
    <property type="entry name" value="WD40_rpt"/>
</dbReference>
<dbReference type="PANTHER" id="PTHR44489">
    <property type="match status" value="1"/>
</dbReference>
<dbReference type="GO" id="GO:0004672">
    <property type="term" value="F:protein kinase activity"/>
    <property type="evidence" value="ECO:0007669"/>
    <property type="project" value="InterPro"/>
</dbReference>
<dbReference type="PROSITE" id="PS50089">
    <property type="entry name" value="ZF_RING_2"/>
    <property type="match status" value="1"/>
</dbReference>
<evidence type="ECO:0000256" key="5">
    <source>
        <dbReference type="ARBA" id="ARBA00022833"/>
    </source>
</evidence>
<dbReference type="Gene3D" id="1.10.510.10">
    <property type="entry name" value="Transferase(Phosphotransferase) domain 1"/>
    <property type="match status" value="1"/>
</dbReference>
<dbReference type="InterPro" id="IPR017907">
    <property type="entry name" value="Znf_RING_CS"/>
</dbReference>
<dbReference type="InterPro" id="IPR000719">
    <property type="entry name" value="Prot_kinase_dom"/>
</dbReference>
<evidence type="ECO:0000256" key="8">
    <source>
        <dbReference type="SAM" id="MobiDB-lite"/>
    </source>
</evidence>
<sequence length="843" mass="93973">MELPECPVCLQTYNEESTIPRVLACGHSICESCLVELPQRYSTTIRCPACTQLVKYSAQQGPSSLPKNIDLLRLCLEHPSSSNVSQNSKDHSAKNGDDQHESFPRFWSDELYAAWKDWILPHDVVSIESEPPGLEGLALGPLLRGRFISSSSLNGRVCIKENQSLSLAPIASLPPFNHSKLRLSYESQIMICLEEMKEVQRQELALFLKASMKQNRICDAYGLWSDLVDGHLYLVCARHNGSLAEKSGELRSGFVGVAGDSLNRDGFVSFSMIGLSICEALFALHTEGLAAGYVGLSCFCFDELSGIYFSLNEALAKGRKVRLDVMDAISSGTCNIDKQEAICEYVFKHENFISPEGLFELLPKETITLENGFSRYPVGYSADVWSLGCVLLHALFGDGLPRYALEMNEEKKGFDLLANYICWVERVDSLLEDELGSEYLLLRQTLRKCLEIDPGNRPDVADVRKCIWDMLIKPPFDVLGNLEVAIDRNSACCCLILGELCQFPQDPSKPQRECELQDKEGGDSPNFVVDRKEKPGDFVGGLSKEMTEVKDLRGHLDCITGLVVGGGFLFSSSFDKTINVWSSQDFSHFHTFRGHENKVMALVYVDGEEPWCISGDSEGGIFIWGVTSPFGQHPLRKWYEQKDWRFSGIHSMVVSRNLCLYTGSGDRSIKAWSLKDGTLMCTMNGHTSVVSTLAICDDVLYSGSWDGTIRLWNLNDHSPLTVLEEDVPRERKAVLSIAVNRHLLVASHESGCIKVWRNDLFMSSKELHSGAIFAISVQGKFLYTGGWDKKVNIQELTGDEFQLVVNSVGYIPCSSVVTAILCSQGKLFVGFADKSIKVYHWNR</sequence>
<keyword evidence="2" id="KW-0479">Metal-binding</keyword>
<dbReference type="InterPro" id="IPR027370">
    <property type="entry name" value="Znf-RING_euk"/>
</dbReference>
<proteinExistence type="predicted"/>
<dbReference type="PROSITE" id="PS50082">
    <property type="entry name" value="WD_REPEATS_2"/>
    <property type="match status" value="1"/>
</dbReference>
<dbReference type="InterPro" id="IPR044715">
    <property type="entry name" value="WDR86-like"/>
</dbReference>
<comment type="caution">
    <text evidence="11">The sequence shown here is derived from an EMBL/GenBank/DDBJ whole genome shotgun (WGS) entry which is preliminary data.</text>
</comment>
<evidence type="ECO:0000256" key="3">
    <source>
        <dbReference type="ARBA" id="ARBA00022737"/>
    </source>
</evidence>
<organism evidence="11 12">
    <name type="scientific">Acacia crassicarpa</name>
    <name type="common">northern wattle</name>
    <dbReference type="NCBI Taxonomy" id="499986"/>
    <lineage>
        <taxon>Eukaryota</taxon>
        <taxon>Viridiplantae</taxon>
        <taxon>Streptophyta</taxon>
        <taxon>Embryophyta</taxon>
        <taxon>Tracheophyta</taxon>
        <taxon>Spermatophyta</taxon>
        <taxon>Magnoliopsida</taxon>
        <taxon>eudicotyledons</taxon>
        <taxon>Gunneridae</taxon>
        <taxon>Pentapetalae</taxon>
        <taxon>rosids</taxon>
        <taxon>fabids</taxon>
        <taxon>Fabales</taxon>
        <taxon>Fabaceae</taxon>
        <taxon>Caesalpinioideae</taxon>
        <taxon>mimosoid clade</taxon>
        <taxon>Acacieae</taxon>
        <taxon>Acacia</taxon>
    </lineage>
</organism>
<dbReference type="InterPro" id="IPR019775">
    <property type="entry name" value="WD40_repeat_CS"/>
</dbReference>
<dbReference type="AlphaFoldDB" id="A0AAE1JK13"/>
<dbReference type="SUPFAM" id="SSF50978">
    <property type="entry name" value="WD40 repeat-like"/>
    <property type="match status" value="1"/>
</dbReference>
<dbReference type="EMBL" id="JAWXYG010000006">
    <property type="protein sequence ID" value="KAK4269698.1"/>
    <property type="molecule type" value="Genomic_DNA"/>
</dbReference>
<dbReference type="Gene3D" id="2.130.10.10">
    <property type="entry name" value="YVTN repeat-like/Quinoprotein amine dehydrogenase"/>
    <property type="match status" value="2"/>
</dbReference>
<dbReference type="PROSITE" id="PS00678">
    <property type="entry name" value="WD_REPEATS_1"/>
    <property type="match status" value="1"/>
</dbReference>
<keyword evidence="1 7" id="KW-0853">WD repeat</keyword>
<dbReference type="GO" id="GO:0005524">
    <property type="term" value="F:ATP binding"/>
    <property type="evidence" value="ECO:0007669"/>
    <property type="project" value="InterPro"/>
</dbReference>
<dbReference type="SUPFAM" id="SSF57850">
    <property type="entry name" value="RING/U-box"/>
    <property type="match status" value="1"/>
</dbReference>
<keyword evidence="4 6" id="KW-0863">Zinc-finger</keyword>
<evidence type="ECO:0000256" key="2">
    <source>
        <dbReference type="ARBA" id="ARBA00022723"/>
    </source>
</evidence>
<dbReference type="SUPFAM" id="SSF56112">
    <property type="entry name" value="Protein kinase-like (PK-like)"/>
    <property type="match status" value="1"/>
</dbReference>
<evidence type="ECO:0000256" key="6">
    <source>
        <dbReference type="PROSITE-ProRule" id="PRU00175"/>
    </source>
</evidence>
<evidence type="ECO:0000256" key="1">
    <source>
        <dbReference type="ARBA" id="ARBA00022574"/>
    </source>
</evidence>
<dbReference type="InterPro" id="IPR015943">
    <property type="entry name" value="WD40/YVTN_repeat-like_dom_sf"/>
</dbReference>